<dbReference type="InterPro" id="IPR012373">
    <property type="entry name" value="Ferrdict_sens_TM"/>
</dbReference>
<dbReference type="Pfam" id="PF04773">
    <property type="entry name" value="FecR"/>
    <property type="match status" value="1"/>
</dbReference>
<dbReference type="PIRSF" id="PIRSF018266">
    <property type="entry name" value="FecR"/>
    <property type="match status" value="1"/>
</dbReference>
<feature type="domain" description="FecR protein" evidence="2">
    <location>
        <begin position="124"/>
        <end position="220"/>
    </location>
</feature>
<keyword evidence="1" id="KW-0472">Membrane</keyword>
<dbReference type="Gene3D" id="2.60.120.1440">
    <property type="match status" value="1"/>
</dbReference>
<dbReference type="PANTHER" id="PTHR30273">
    <property type="entry name" value="PERIPLASMIC SIGNAL SENSOR AND SIGMA FACTOR ACTIVATOR FECR-RELATED"/>
    <property type="match status" value="1"/>
</dbReference>
<keyword evidence="1" id="KW-1133">Transmembrane helix</keyword>
<feature type="transmembrane region" description="Helical" evidence="1">
    <location>
        <begin position="73"/>
        <end position="92"/>
    </location>
</feature>
<dbReference type="GO" id="GO:0016989">
    <property type="term" value="F:sigma factor antagonist activity"/>
    <property type="evidence" value="ECO:0007669"/>
    <property type="project" value="TreeGrafter"/>
</dbReference>
<dbReference type="EMBL" id="JABAIA010000002">
    <property type="protein sequence ID" value="NLR66044.1"/>
    <property type="molecule type" value="Genomic_DNA"/>
</dbReference>
<proteinExistence type="predicted"/>
<dbReference type="PANTHER" id="PTHR30273:SF2">
    <property type="entry name" value="PROTEIN FECR"/>
    <property type="match status" value="1"/>
</dbReference>
<sequence>MDTEQIKILLERYQQGDCSPEEAKIIEQWFEQINAHQSSIADEHTLDLELEEVKLRIQEQITPAPRVRRMRPWLISGAAAAAVILAAGLFWFNSNRHAATPTDAPLAHHPATGSNRMVRDGFVEITTLKGHQENIKLEDGSTVALNANSKLRYPEHFSAGERSVYLDEGEAFFSAAPDASRHFVVRTPELATTALGTSFNIRAYSAENKVTVALLTGKVKIDQLKSSQSNGSIVLLPSEQISFDRQLLSMIKSSFTKPEEVTSWKQGYLVFKDAPYTEIVTGIENRYGVTVVNESNKTAWNYTGNFRNESLSEVMDIICIAKSLSYTIKKDTVYLVNKK</sequence>
<evidence type="ECO:0000313" key="4">
    <source>
        <dbReference type="EMBL" id="NLR66044.1"/>
    </source>
</evidence>
<dbReference type="Proteomes" id="UP000570474">
    <property type="component" value="Unassembled WGS sequence"/>
</dbReference>
<evidence type="ECO:0000313" key="5">
    <source>
        <dbReference type="Proteomes" id="UP000570474"/>
    </source>
</evidence>
<organism evidence="4 5">
    <name type="scientific">Chitinophaga varians</name>
    <dbReference type="NCBI Taxonomy" id="2202339"/>
    <lineage>
        <taxon>Bacteria</taxon>
        <taxon>Pseudomonadati</taxon>
        <taxon>Bacteroidota</taxon>
        <taxon>Chitinophagia</taxon>
        <taxon>Chitinophagales</taxon>
        <taxon>Chitinophagaceae</taxon>
        <taxon>Chitinophaga</taxon>
    </lineage>
</organism>
<comment type="caution">
    <text evidence="4">The sequence shown here is derived from an EMBL/GenBank/DDBJ whole genome shotgun (WGS) entry which is preliminary data.</text>
</comment>
<dbReference type="InterPro" id="IPR006860">
    <property type="entry name" value="FecR"/>
</dbReference>
<name>A0A847RVV6_9BACT</name>
<dbReference type="RefSeq" id="WP_168871999.1">
    <property type="nucleotide sequence ID" value="NZ_JABAIA010000002.1"/>
</dbReference>
<evidence type="ECO:0000256" key="1">
    <source>
        <dbReference type="SAM" id="Phobius"/>
    </source>
</evidence>
<dbReference type="Gene3D" id="3.55.50.30">
    <property type="match status" value="1"/>
</dbReference>
<gene>
    <name evidence="4" type="ORF">HGH92_17185</name>
</gene>
<keyword evidence="1" id="KW-0812">Transmembrane</keyword>
<evidence type="ECO:0000259" key="2">
    <source>
        <dbReference type="Pfam" id="PF04773"/>
    </source>
</evidence>
<reference evidence="4 5" key="1">
    <citation type="submission" date="2020-04" db="EMBL/GenBank/DDBJ databases">
        <authorList>
            <person name="Yin C."/>
        </authorList>
    </citation>
    <scope>NUCLEOTIDE SEQUENCE [LARGE SCALE GENOMIC DNA]</scope>
    <source>
        <strain evidence="4 5">Ae27</strain>
    </source>
</reference>
<dbReference type="InterPro" id="IPR032508">
    <property type="entry name" value="FecR_C"/>
</dbReference>
<accession>A0A847RVV6</accession>
<dbReference type="AlphaFoldDB" id="A0A847RVV6"/>
<evidence type="ECO:0000259" key="3">
    <source>
        <dbReference type="Pfam" id="PF16344"/>
    </source>
</evidence>
<dbReference type="Pfam" id="PF16344">
    <property type="entry name" value="FecR_C"/>
    <property type="match status" value="1"/>
</dbReference>
<keyword evidence="5" id="KW-1185">Reference proteome</keyword>
<protein>
    <submittedName>
        <fullName evidence="4">DUF4974 domain-containing protein</fullName>
    </submittedName>
</protein>
<feature type="domain" description="Protein FecR C-terminal" evidence="3">
    <location>
        <begin position="268"/>
        <end position="334"/>
    </location>
</feature>